<keyword evidence="4" id="KW-0547">Nucleotide-binding</keyword>
<evidence type="ECO:0000256" key="2">
    <source>
        <dbReference type="ARBA" id="ARBA00022649"/>
    </source>
</evidence>
<protein>
    <submittedName>
        <fullName evidence="6">HepT-like ribonuclease domain-containing protein</fullName>
    </submittedName>
</protein>
<comment type="caution">
    <text evidence="6">The sequence shown here is derived from an EMBL/GenBank/DDBJ whole genome shotgun (WGS) entry which is preliminary data.</text>
</comment>
<evidence type="ECO:0000256" key="5">
    <source>
        <dbReference type="ARBA" id="ARBA00022801"/>
    </source>
</evidence>
<dbReference type="PANTHER" id="PTHR34139:SF1">
    <property type="entry name" value="RNASE MJ1380-RELATED"/>
    <property type="match status" value="1"/>
</dbReference>
<evidence type="ECO:0000313" key="7">
    <source>
        <dbReference type="Proteomes" id="UP001628874"/>
    </source>
</evidence>
<accession>A0ABW8WK75</accession>
<keyword evidence="1" id="KW-0597">Phosphoprotein</keyword>
<dbReference type="Pfam" id="PF01934">
    <property type="entry name" value="HepT-like"/>
    <property type="match status" value="1"/>
</dbReference>
<dbReference type="PANTHER" id="PTHR34139">
    <property type="entry name" value="UPF0331 PROTEIN MJ0127"/>
    <property type="match status" value="1"/>
</dbReference>
<name>A0ABW8WK75_9CYAN</name>
<evidence type="ECO:0000256" key="4">
    <source>
        <dbReference type="ARBA" id="ARBA00022741"/>
    </source>
</evidence>
<dbReference type="InterPro" id="IPR008201">
    <property type="entry name" value="HepT-like"/>
</dbReference>
<dbReference type="Proteomes" id="UP001628874">
    <property type="component" value="Unassembled WGS sequence"/>
</dbReference>
<dbReference type="InterPro" id="IPR051813">
    <property type="entry name" value="HepT_RNase_toxin"/>
</dbReference>
<sequence>MQDAVIRNFEIIGEATKRLSPDIRGAYPDVPWQQVAGFRDVPIVII</sequence>
<keyword evidence="7" id="KW-1185">Reference proteome</keyword>
<keyword evidence="3" id="KW-0540">Nuclease</keyword>
<evidence type="ECO:0000256" key="1">
    <source>
        <dbReference type="ARBA" id="ARBA00022553"/>
    </source>
</evidence>
<proteinExistence type="predicted"/>
<reference evidence="6 7" key="1">
    <citation type="submission" date="2024-07" db="EMBL/GenBank/DDBJ databases">
        <authorList>
            <person name="Tripathy S."/>
        </authorList>
    </citation>
    <scope>NUCLEOTIDE SEQUENCE [LARGE SCALE GENOMIC DNA]</scope>
    <source>
        <strain evidence="6 7">VB-61278_2</strain>
    </source>
</reference>
<organism evidence="6 7">
    <name type="scientific">Scytonema tolypothrichoides VB-61278_2</name>
    <dbReference type="NCBI Taxonomy" id="3232314"/>
    <lineage>
        <taxon>Bacteria</taxon>
        <taxon>Bacillati</taxon>
        <taxon>Cyanobacteriota</taxon>
        <taxon>Cyanophyceae</taxon>
        <taxon>Nostocales</taxon>
        <taxon>Scytonemataceae</taxon>
        <taxon>Scytonema</taxon>
    </lineage>
</organism>
<evidence type="ECO:0000313" key="6">
    <source>
        <dbReference type="EMBL" id="MFL9461385.1"/>
    </source>
</evidence>
<evidence type="ECO:0000256" key="3">
    <source>
        <dbReference type="ARBA" id="ARBA00022722"/>
    </source>
</evidence>
<dbReference type="RefSeq" id="WP_237266097.1">
    <property type="nucleotide sequence ID" value="NZ_JBFQGM010000004.1"/>
</dbReference>
<dbReference type="EMBL" id="JBFQGM010000004">
    <property type="protein sequence ID" value="MFL9461385.1"/>
    <property type="molecule type" value="Genomic_DNA"/>
</dbReference>
<keyword evidence="2" id="KW-1277">Toxin-antitoxin system</keyword>
<keyword evidence="5" id="KW-0378">Hydrolase</keyword>
<gene>
    <name evidence="6" type="ORF">AB0759_12175</name>
</gene>